<feature type="domain" description="R13L1/DRL21-like LRR repeat region" evidence="7">
    <location>
        <begin position="710"/>
        <end position="833"/>
    </location>
</feature>
<dbReference type="InterPro" id="IPR036388">
    <property type="entry name" value="WH-like_DNA-bd_sf"/>
</dbReference>
<dbReference type="InterPro" id="IPR032675">
    <property type="entry name" value="LRR_dom_sf"/>
</dbReference>
<dbReference type="Gramene" id="OQU78920">
    <property type="protein sequence ID" value="OQU78920"/>
    <property type="gene ID" value="SORBI_3008G072050"/>
</dbReference>
<dbReference type="STRING" id="4558.A0A1Z5R5C1"/>
<dbReference type="Pfam" id="PF23247">
    <property type="entry name" value="LRR_RPS2"/>
    <property type="match status" value="1"/>
</dbReference>
<evidence type="ECO:0000259" key="4">
    <source>
        <dbReference type="Pfam" id="PF00931"/>
    </source>
</evidence>
<dbReference type="InterPro" id="IPR042197">
    <property type="entry name" value="Apaf_helical"/>
</dbReference>
<dbReference type="InterPro" id="IPR058922">
    <property type="entry name" value="WHD_DRP"/>
</dbReference>
<dbReference type="PANTHER" id="PTHR36766">
    <property type="entry name" value="PLANT BROAD-SPECTRUM MILDEW RESISTANCE PROTEIN RPW8"/>
    <property type="match status" value="1"/>
</dbReference>
<sequence length="1284" mass="145360">MAAAAAIMFAGKLAGNSVANATISFWISKAFTCLTDYWKADGLEDVKGRVLQSVKKVQVVFDIVDPEYIKEQSSALDLWLWQFRDAVEAAEDVIDELHYYELRGKAKDHKVSDWGSSSAKLKHKFVKSVKHVGVMGKTVKEFTHHGTLKRLRKVLEGLEKAATEIVAILTVTQHLKDIASGSKRQVNFMNRDQDTEEEKQKIVQWLTQAPVEASEIVRSTHHVPILSVVGLGGMGKTTLAQYVCEEDEVVKNFKVIWVHVSTRFSATSVTSKLLESVTGVKPCADHLETLQQMLKQELRFVKFFLILDDVWEDKNKKEWENIFAPLRKAESGSKILVTTRMQSVADMAANAMGVEREYLELEGLQEDESLKLFNHHVYSGRNPQDFENLKPIGEQLAKQLGGCPLVTKVVSGYLQCNMDPDSWTDFLQEGLVHFNGSEDDVMETLRLSYYCLPAQVQICFRYCSIFPQDYEFKKKDLVLIRIEDIGYQILAELTRKSFFEMKFKVVQYSQRREEYYVMHDLMHDLAKYVSAGECTTLIDPSMLENESENIRHLRIACIDKFSTEEIKKITRFKNLRTAIFDGPGLVHNDIFSMVENAIQKSKSLRLLRSNLENTFHLPKLADLKHLRYVYLHRISLEGMRGLVKLYHLQLVDCLNDCREEPRQVMYLGNMDHLRYVNYGSRRIGEFPIGRLTSLQELHNYRVQGSKGNKISAIKNLKALRELEVFSIENVESLEEADNAKLKEKPYLNSLSLTWSARADAENGKDDLILDHLEPHGHIRNLKISGYCGARLPIWIENLRVKNLVSLELARCIYWEQLPSLGELECLKKLWLECLPSLQQIGQPSQLSNIRCIGSYLPPHLDTLIVRRCKELKQLPILPPSLVHMEICKVGLTEFPRIGNLRGESIETRPSKLQFVSVEECESLNLPKGSLLLQIHCIRTIHVLHVSDCKELESAPLFDEMINLRELSIRNCPKLRASSETEGKNLSPSLKKLIIKQCGDLVHFLIKSLHGLVNLSELVLENCPGLLSLPSADVFKSLTSLKFLKIIGCEDLSSFGGLSSLRSLVELKISSCSKLAAPTVLSGATSGPAKDYDGDVIEEENLVLPVSYLQIDYLEVDLPCVLNTEPLSSLCHTKGLVIGGGTQLESLPEQWLLQNHKELQSLKVLCASSLESLPLSMQDLRVLNFLLKKTAIYRLSRENTTTTKQPPSCYSITGGAGKLTSLPDMPSSLQWLHVIGCCPELVTQIRVKDSPEWKKISTIPKVVITSSMEKNAVKRLYMKEIINNH</sequence>
<keyword evidence="1" id="KW-0433">Leucine-rich repeat</keyword>
<dbReference type="SUPFAM" id="SSF52058">
    <property type="entry name" value="L domain-like"/>
    <property type="match status" value="2"/>
</dbReference>
<keyword evidence="3" id="KW-0611">Plant defense</keyword>
<reference evidence="8 9" key="1">
    <citation type="journal article" date="2009" name="Nature">
        <title>The Sorghum bicolor genome and the diversification of grasses.</title>
        <authorList>
            <person name="Paterson A.H."/>
            <person name="Bowers J.E."/>
            <person name="Bruggmann R."/>
            <person name="Dubchak I."/>
            <person name="Grimwood J."/>
            <person name="Gundlach H."/>
            <person name="Haberer G."/>
            <person name="Hellsten U."/>
            <person name="Mitros T."/>
            <person name="Poliakov A."/>
            <person name="Schmutz J."/>
            <person name="Spannagl M."/>
            <person name="Tang H."/>
            <person name="Wang X."/>
            <person name="Wicker T."/>
            <person name="Bharti A.K."/>
            <person name="Chapman J."/>
            <person name="Feltus F.A."/>
            <person name="Gowik U."/>
            <person name="Grigoriev I.V."/>
            <person name="Lyons E."/>
            <person name="Maher C.A."/>
            <person name="Martis M."/>
            <person name="Narechania A."/>
            <person name="Otillar R.P."/>
            <person name="Penning B.W."/>
            <person name="Salamov A.A."/>
            <person name="Wang Y."/>
            <person name="Zhang L."/>
            <person name="Carpita N.C."/>
            <person name="Freeling M."/>
            <person name="Gingle A.R."/>
            <person name="Hash C.T."/>
            <person name="Keller B."/>
            <person name="Klein P."/>
            <person name="Kresovich S."/>
            <person name="McCann M.C."/>
            <person name="Ming R."/>
            <person name="Peterson D.G."/>
            <person name="Mehboob-ur-Rahman"/>
            <person name="Ware D."/>
            <person name="Westhoff P."/>
            <person name="Mayer K.F."/>
            <person name="Messing J."/>
            <person name="Rokhsar D.S."/>
        </authorList>
    </citation>
    <scope>NUCLEOTIDE SEQUENCE [LARGE SCALE GENOMIC DNA]</scope>
    <source>
        <strain evidence="9">cv. BTx623</strain>
    </source>
</reference>
<dbReference type="SUPFAM" id="SSF52540">
    <property type="entry name" value="P-loop containing nucleoside triphosphate hydrolases"/>
    <property type="match status" value="1"/>
</dbReference>
<evidence type="ECO:0000259" key="5">
    <source>
        <dbReference type="Pfam" id="PF23247"/>
    </source>
</evidence>
<dbReference type="EMBL" id="CM000767">
    <property type="protein sequence ID" value="OQU78920.1"/>
    <property type="molecule type" value="Genomic_DNA"/>
</dbReference>
<dbReference type="Gene3D" id="1.10.10.10">
    <property type="entry name" value="Winged helix-like DNA-binding domain superfamily/Winged helix DNA-binding domain"/>
    <property type="match status" value="1"/>
</dbReference>
<accession>A0A1Z5R5C1</accession>
<gene>
    <name evidence="8" type="ORF">SORBI_3008G072050</name>
</gene>
<dbReference type="InterPro" id="IPR056789">
    <property type="entry name" value="LRR_R13L1-DRL21"/>
</dbReference>
<dbReference type="Gene3D" id="1.10.8.430">
    <property type="entry name" value="Helical domain of apoptotic protease-activating factors"/>
    <property type="match status" value="1"/>
</dbReference>
<feature type="domain" description="NB-ARC" evidence="4">
    <location>
        <begin position="222"/>
        <end position="379"/>
    </location>
</feature>
<protein>
    <submittedName>
        <fullName evidence="8">Uncharacterized protein</fullName>
    </submittedName>
</protein>
<name>A0A1Z5R5C1_SORBI</name>
<proteinExistence type="predicted"/>
<dbReference type="Gene3D" id="3.40.50.300">
    <property type="entry name" value="P-loop containing nucleotide triphosphate hydrolases"/>
    <property type="match status" value="1"/>
</dbReference>
<evidence type="ECO:0000313" key="8">
    <source>
        <dbReference type="EMBL" id="OQU78920.1"/>
    </source>
</evidence>
<reference evidence="9" key="2">
    <citation type="journal article" date="2018" name="Plant J.">
        <title>The Sorghum bicolor reference genome: improved assembly, gene annotations, a transcriptome atlas, and signatures of genome organization.</title>
        <authorList>
            <person name="McCormick R.F."/>
            <person name="Truong S.K."/>
            <person name="Sreedasyam A."/>
            <person name="Jenkins J."/>
            <person name="Shu S."/>
            <person name="Sims D."/>
            <person name="Kennedy M."/>
            <person name="Amirebrahimi M."/>
            <person name="Weers B.D."/>
            <person name="McKinley B."/>
            <person name="Mattison A."/>
            <person name="Morishige D.T."/>
            <person name="Grimwood J."/>
            <person name="Schmutz J."/>
            <person name="Mullet J.E."/>
        </authorList>
    </citation>
    <scope>NUCLEOTIDE SEQUENCE [LARGE SCALE GENOMIC DNA]</scope>
    <source>
        <strain evidence="9">cv. BTx623</strain>
    </source>
</reference>
<dbReference type="Proteomes" id="UP000000768">
    <property type="component" value="Chromosome 8"/>
</dbReference>
<dbReference type="Pfam" id="PF23559">
    <property type="entry name" value="WHD_DRP"/>
    <property type="match status" value="1"/>
</dbReference>
<evidence type="ECO:0000259" key="6">
    <source>
        <dbReference type="Pfam" id="PF23559"/>
    </source>
</evidence>
<dbReference type="InterPro" id="IPR002182">
    <property type="entry name" value="NB-ARC"/>
</dbReference>
<keyword evidence="9" id="KW-1185">Reference proteome</keyword>
<dbReference type="Gene3D" id="3.80.10.10">
    <property type="entry name" value="Ribonuclease Inhibitor"/>
    <property type="match status" value="2"/>
</dbReference>
<dbReference type="PRINTS" id="PR00364">
    <property type="entry name" value="DISEASERSIST"/>
</dbReference>
<dbReference type="eggNOG" id="KOG4658">
    <property type="taxonomic scope" value="Eukaryota"/>
</dbReference>
<dbReference type="Pfam" id="PF00931">
    <property type="entry name" value="NB-ARC"/>
    <property type="match status" value="1"/>
</dbReference>
<organism evidence="8 9">
    <name type="scientific">Sorghum bicolor</name>
    <name type="common">Sorghum</name>
    <name type="synonym">Sorghum vulgare</name>
    <dbReference type="NCBI Taxonomy" id="4558"/>
    <lineage>
        <taxon>Eukaryota</taxon>
        <taxon>Viridiplantae</taxon>
        <taxon>Streptophyta</taxon>
        <taxon>Embryophyta</taxon>
        <taxon>Tracheophyta</taxon>
        <taxon>Spermatophyta</taxon>
        <taxon>Magnoliopsida</taxon>
        <taxon>Liliopsida</taxon>
        <taxon>Poales</taxon>
        <taxon>Poaceae</taxon>
        <taxon>PACMAD clade</taxon>
        <taxon>Panicoideae</taxon>
        <taxon>Andropogonodae</taxon>
        <taxon>Andropogoneae</taxon>
        <taxon>Sorghinae</taxon>
        <taxon>Sorghum</taxon>
    </lineage>
</organism>
<evidence type="ECO:0000256" key="2">
    <source>
        <dbReference type="ARBA" id="ARBA00022737"/>
    </source>
</evidence>
<evidence type="ECO:0000256" key="3">
    <source>
        <dbReference type="ARBA" id="ARBA00022821"/>
    </source>
</evidence>
<dbReference type="InParanoid" id="A0A1Z5R5C1"/>
<evidence type="ECO:0000313" key="9">
    <source>
        <dbReference type="Proteomes" id="UP000000768"/>
    </source>
</evidence>
<feature type="domain" description="Disease resistance protein At4g27190-like leucine-rich repeats" evidence="5">
    <location>
        <begin position="923"/>
        <end position="1049"/>
    </location>
</feature>
<dbReference type="InterPro" id="IPR027417">
    <property type="entry name" value="P-loop_NTPase"/>
</dbReference>
<feature type="domain" description="Disease resistance protein winged helix" evidence="6">
    <location>
        <begin position="465"/>
        <end position="526"/>
    </location>
</feature>
<dbReference type="GO" id="GO:0006952">
    <property type="term" value="P:defense response"/>
    <property type="evidence" value="ECO:0007669"/>
    <property type="project" value="UniProtKB-KW"/>
</dbReference>
<dbReference type="GO" id="GO:0043531">
    <property type="term" value="F:ADP binding"/>
    <property type="evidence" value="ECO:0007669"/>
    <property type="project" value="InterPro"/>
</dbReference>
<evidence type="ECO:0000256" key="1">
    <source>
        <dbReference type="ARBA" id="ARBA00022614"/>
    </source>
</evidence>
<dbReference type="Pfam" id="PF25019">
    <property type="entry name" value="LRR_R13L1-DRL21"/>
    <property type="match status" value="1"/>
</dbReference>
<dbReference type="PANTHER" id="PTHR36766:SF64">
    <property type="entry name" value="OS12G0206100 PROTEIN"/>
    <property type="match status" value="1"/>
</dbReference>
<dbReference type="InterPro" id="IPR057135">
    <property type="entry name" value="At4g27190-like_LRR"/>
</dbReference>
<evidence type="ECO:0000259" key="7">
    <source>
        <dbReference type="Pfam" id="PF25019"/>
    </source>
</evidence>
<dbReference type="OMA" id="KHLWLEC"/>
<keyword evidence="2" id="KW-0677">Repeat</keyword>